<evidence type="ECO:0000259" key="3">
    <source>
        <dbReference type="PROSITE" id="PS50158"/>
    </source>
</evidence>
<organism evidence="4 5">
    <name type="scientific">Cannabis sativa</name>
    <name type="common">Hemp</name>
    <name type="synonym">Marijuana</name>
    <dbReference type="NCBI Taxonomy" id="3483"/>
    <lineage>
        <taxon>Eukaryota</taxon>
        <taxon>Viridiplantae</taxon>
        <taxon>Streptophyta</taxon>
        <taxon>Embryophyta</taxon>
        <taxon>Tracheophyta</taxon>
        <taxon>Spermatophyta</taxon>
        <taxon>Magnoliopsida</taxon>
        <taxon>eudicotyledons</taxon>
        <taxon>Gunneridae</taxon>
        <taxon>Pentapetalae</taxon>
        <taxon>rosids</taxon>
        <taxon>fabids</taxon>
        <taxon>Rosales</taxon>
        <taxon>Cannabaceae</taxon>
        <taxon>Cannabis</taxon>
    </lineage>
</organism>
<dbReference type="Gramene" id="evm.model.01.577">
    <property type="protein sequence ID" value="cds.evm.model.01.577"/>
    <property type="gene ID" value="evm.TU.01.577"/>
</dbReference>
<dbReference type="InterPro" id="IPR036875">
    <property type="entry name" value="Znf_CCHC_sf"/>
</dbReference>
<dbReference type="AlphaFoldDB" id="A0A803NPS7"/>
<dbReference type="GO" id="GO:0003676">
    <property type="term" value="F:nucleic acid binding"/>
    <property type="evidence" value="ECO:0007669"/>
    <property type="project" value="InterPro"/>
</dbReference>
<dbReference type="Proteomes" id="UP000596661">
    <property type="component" value="Chromosome 1"/>
</dbReference>
<keyword evidence="5" id="KW-1185">Reference proteome</keyword>
<feature type="region of interest" description="Disordered" evidence="2">
    <location>
        <begin position="336"/>
        <end position="365"/>
    </location>
</feature>
<dbReference type="GO" id="GO:0008270">
    <property type="term" value="F:zinc ion binding"/>
    <property type="evidence" value="ECO:0007669"/>
    <property type="project" value="UniProtKB-KW"/>
</dbReference>
<dbReference type="EMBL" id="UZAU01000018">
    <property type="status" value="NOT_ANNOTATED_CDS"/>
    <property type="molecule type" value="Genomic_DNA"/>
</dbReference>
<feature type="compositionally biased region" description="Polar residues" evidence="2">
    <location>
        <begin position="355"/>
        <end position="365"/>
    </location>
</feature>
<proteinExistence type="predicted"/>
<feature type="domain" description="CCHC-type" evidence="3">
    <location>
        <begin position="90"/>
        <end position="105"/>
    </location>
</feature>
<feature type="compositionally biased region" description="Polar residues" evidence="2">
    <location>
        <begin position="266"/>
        <end position="287"/>
    </location>
</feature>
<dbReference type="SUPFAM" id="SSF57756">
    <property type="entry name" value="Retrovirus zinc finger-like domains"/>
    <property type="match status" value="1"/>
</dbReference>
<dbReference type="InterPro" id="IPR001878">
    <property type="entry name" value="Znf_CCHC"/>
</dbReference>
<keyword evidence="1" id="KW-0862">Zinc</keyword>
<dbReference type="EnsemblPlants" id="evm.model.01.577">
    <property type="protein sequence ID" value="cds.evm.model.01.577"/>
    <property type="gene ID" value="evm.TU.01.577"/>
</dbReference>
<protein>
    <recommendedName>
        <fullName evidence="3">CCHC-type domain-containing protein</fullName>
    </recommendedName>
</protein>
<reference evidence="4" key="2">
    <citation type="submission" date="2021-03" db="UniProtKB">
        <authorList>
            <consortium name="EnsemblPlants"/>
        </authorList>
    </citation>
    <scope>IDENTIFICATION</scope>
</reference>
<dbReference type="PANTHER" id="PTHR34210">
    <property type="entry name" value="OS01G0252900 PROTEIN"/>
    <property type="match status" value="1"/>
</dbReference>
<name>A0A803NPS7_CANSA</name>
<evidence type="ECO:0000256" key="1">
    <source>
        <dbReference type="PROSITE-ProRule" id="PRU00047"/>
    </source>
</evidence>
<evidence type="ECO:0000313" key="5">
    <source>
        <dbReference type="Proteomes" id="UP000596661"/>
    </source>
</evidence>
<dbReference type="OMA" id="REYNLAF"/>
<feature type="compositionally biased region" description="Basic and acidic residues" evidence="2">
    <location>
        <begin position="336"/>
        <end position="350"/>
    </location>
</feature>
<feature type="region of interest" description="Disordered" evidence="2">
    <location>
        <begin position="178"/>
        <end position="225"/>
    </location>
</feature>
<feature type="compositionally biased region" description="Polar residues" evidence="2">
    <location>
        <begin position="211"/>
        <end position="223"/>
    </location>
</feature>
<dbReference type="PANTHER" id="PTHR34210:SF3">
    <property type="entry name" value="CCHC-TYPE DOMAIN-CONTAINING PROTEIN"/>
    <property type="match status" value="1"/>
</dbReference>
<reference evidence="4" key="1">
    <citation type="submission" date="2018-11" db="EMBL/GenBank/DDBJ databases">
        <authorList>
            <person name="Grassa J C."/>
        </authorList>
    </citation>
    <scope>NUCLEOTIDE SEQUENCE [LARGE SCALE GENOMIC DNA]</scope>
</reference>
<feature type="compositionally biased region" description="Basic and acidic residues" evidence="2">
    <location>
        <begin position="293"/>
        <end position="302"/>
    </location>
</feature>
<accession>A0A803NPS7</accession>
<evidence type="ECO:0000256" key="2">
    <source>
        <dbReference type="SAM" id="MobiDB-lite"/>
    </source>
</evidence>
<feature type="region of interest" description="Disordered" evidence="2">
    <location>
        <begin position="1"/>
        <end position="64"/>
    </location>
</feature>
<feature type="region of interest" description="Disordered" evidence="2">
    <location>
        <begin position="237"/>
        <end position="314"/>
    </location>
</feature>
<evidence type="ECO:0000313" key="4">
    <source>
        <dbReference type="EnsemblPlants" id="cds.evm.model.01.577"/>
    </source>
</evidence>
<sequence length="611" mass="69806">MATRSDQDIDDDFSDIYKEYTGPLGSNVTNSQERAKTNKRSHAGSDEEEEARDPNAVPTDFTSREAKVWEAKSKATERNWKKRKEEEMICKICGESGHFTQGCPSTLGANRKSQDFFERVPAREKHVKALFSEKVINKIERDIGCKIKMDEKFIIVSGKDRLILAKGVDAVRKVIEEGDRRASSSSQVSRSRSPDRSPVGSRLQRSDSQRSHSVTRSAPQFQQRFHRQEKLLEDHIRDNLQKYPRNSPQAYGNDGARGRSSHSKSPRQSPYMSNNKYGSYDGRNQTMGAYRTDGWHSERKGPDMQSGPQYDHPAFPTLEELEMEFKKEAMELVKIRDKEEDDENKKHREGGFSNYDGSNANSRYVGNNVPVEPMNRYPNQTENYPSRAHGNFGELPCSPGKIKSNGAVHITHFVPIQWHILLDQVHGVSWMNWRKLCRRKDAVGLGFRNLREYNLAFLEKQGWRLLTNEGLLVLKVCKARYFLKGNFLSAGLGPDPSFIWRSVLEAKNLIHAGVRRSICDSKSTSILEDPWLPGMDNKFVTTYHPLVGRSVDSLLQVGTRAWDVELMRDIFNQHDRDLILSIQLSVSIQLFQAAMIQQDCSKIVYLDDLTV</sequence>
<keyword evidence="1" id="KW-0863">Zinc-finger</keyword>
<dbReference type="PROSITE" id="PS50158">
    <property type="entry name" value="ZF_CCHC"/>
    <property type="match status" value="1"/>
</dbReference>
<keyword evidence="1" id="KW-0479">Metal-binding</keyword>
<feature type="compositionally biased region" description="Low complexity" evidence="2">
    <location>
        <begin position="183"/>
        <end position="202"/>
    </location>
</feature>